<feature type="signal peptide" evidence="1">
    <location>
        <begin position="1"/>
        <end position="22"/>
    </location>
</feature>
<dbReference type="EMBL" id="LT629792">
    <property type="protein sequence ID" value="SDT95299.1"/>
    <property type="molecule type" value="Genomic_DNA"/>
</dbReference>
<organism evidence="3 4">
    <name type="scientific">Schaalia radingae</name>
    <dbReference type="NCBI Taxonomy" id="131110"/>
    <lineage>
        <taxon>Bacteria</taxon>
        <taxon>Bacillati</taxon>
        <taxon>Actinomycetota</taxon>
        <taxon>Actinomycetes</taxon>
        <taxon>Actinomycetales</taxon>
        <taxon>Actinomycetaceae</taxon>
        <taxon>Schaalia</taxon>
    </lineage>
</organism>
<dbReference type="Proteomes" id="UP000198976">
    <property type="component" value="Chromosome I"/>
</dbReference>
<proteinExistence type="predicted"/>
<dbReference type="PROSITE" id="PS51257">
    <property type="entry name" value="PROKAR_LIPOPROTEIN"/>
    <property type="match status" value="1"/>
</dbReference>
<evidence type="ECO:0000259" key="2">
    <source>
        <dbReference type="Pfam" id="PF09084"/>
    </source>
</evidence>
<evidence type="ECO:0000256" key="1">
    <source>
        <dbReference type="SAM" id="SignalP"/>
    </source>
</evidence>
<name>A0ABY0V7S7_9ACTO</name>
<dbReference type="RefSeq" id="WP_157886355.1">
    <property type="nucleotide sequence ID" value="NZ_LT629792.1"/>
</dbReference>
<protein>
    <submittedName>
        <fullName evidence="3">NitT/TauT family transport system substrate-binding protein</fullName>
    </submittedName>
</protein>
<dbReference type="Gene3D" id="3.40.190.10">
    <property type="entry name" value="Periplasmic binding protein-like II"/>
    <property type="match status" value="2"/>
</dbReference>
<gene>
    <name evidence="3" type="ORF">SAMN04489714_1184</name>
</gene>
<dbReference type="SUPFAM" id="SSF53850">
    <property type="entry name" value="Periplasmic binding protein-like II"/>
    <property type="match status" value="1"/>
</dbReference>
<sequence length="347" mass="36524">MARGIRALTTLVVAASALTLCGCSSSESPSPAANAQSEVDLQEPTDVTLGLTYIPNVQFAPTYIAEEDAVYANAGANVTLRHHGADEGLFTALTAGEEDVVLASGDEVLQARDQGMDVVAIGSYYHTYPVVVAVPEESDIDSIDDLRGHSIGIPGEFGSNWLGLLAILNNAGLSTQDVNVVSIGFTQQAALAAGQVDAVVVFTNNEMVRFGLDGMKVRALDVDQDALPLVSATLVSTREWVDAHPDAARAIVDGTTQGIERAADNPQHALEVTKKYDDTLNDPASFEGARAVLEATIKLMTTGNGAASGKQDLDRWNKMGQFLYDTAGVLTQAPDVDAAVTNEFASR</sequence>
<evidence type="ECO:0000313" key="4">
    <source>
        <dbReference type="Proteomes" id="UP000198976"/>
    </source>
</evidence>
<feature type="chain" id="PRO_5046563821" evidence="1">
    <location>
        <begin position="23"/>
        <end position="347"/>
    </location>
</feature>
<dbReference type="Pfam" id="PF09084">
    <property type="entry name" value="NMT1"/>
    <property type="match status" value="1"/>
</dbReference>
<dbReference type="InterPro" id="IPR015168">
    <property type="entry name" value="SsuA/THI5"/>
</dbReference>
<accession>A0ABY0V7S7</accession>
<reference evidence="3 4" key="1">
    <citation type="submission" date="2016-10" db="EMBL/GenBank/DDBJ databases">
        <authorList>
            <person name="Varghese N."/>
            <person name="Submissions S."/>
        </authorList>
    </citation>
    <scope>NUCLEOTIDE SEQUENCE [LARGE SCALE GENOMIC DNA]</scope>
    <source>
        <strain evidence="3 4">DSM 9169</strain>
    </source>
</reference>
<dbReference type="InterPro" id="IPR027939">
    <property type="entry name" value="NMT1/THI5"/>
</dbReference>
<evidence type="ECO:0000313" key="3">
    <source>
        <dbReference type="EMBL" id="SDT95299.1"/>
    </source>
</evidence>
<keyword evidence="1" id="KW-0732">Signal</keyword>
<dbReference type="PANTHER" id="PTHR31528:SF15">
    <property type="entry name" value="RIBOFLAVIN-BINDING PROTEIN RIBY"/>
    <property type="match status" value="1"/>
</dbReference>
<keyword evidence="4" id="KW-1185">Reference proteome</keyword>
<feature type="domain" description="SsuA/THI5-like" evidence="2">
    <location>
        <begin position="56"/>
        <end position="269"/>
    </location>
</feature>
<dbReference type="PANTHER" id="PTHR31528">
    <property type="entry name" value="4-AMINO-5-HYDROXYMETHYL-2-METHYLPYRIMIDINE PHOSPHATE SYNTHASE THI11-RELATED"/>
    <property type="match status" value="1"/>
</dbReference>